<dbReference type="PANTHER" id="PTHR12149:SF8">
    <property type="entry name" value="PROTEIN-RIBULOSAMINE 3-KINASE"/>
    <property type="match status" value="1"/>
</dbReference>
<feature type="non-terminal residue" evidence="1">
    <location>
        <position position="131"/>
    </location>
</feature>
<reference evidence="1" key="1">
    <citation type="submission" date="2018-05" db="EMBL/GenBank/DDBJ databases">
        <authorList>
            <person name="Lanie J.A."/>
            <person name="Ng W.-L."/>
            <person name="Kazmierczak K.M."/>
            <person name="Andrzejewski T.M."/>
            <person name="Davidsen T.M."/>
            <person name="Wayne K.J."/>
            <person name="Tettelin H."/>
            <person name="Glass J.I."/>
            <person name="Rusch D."/>
            <person name="Podicherti R."/>
            <person name="Tsui H.-C.T."/>
            <person name="Winkler M.E."/>
        </authorList>
    </citation>
    <scope>NUCLEOTIDE SEQUENCE</scope>
</reference>
<proteinExistence type="predicted"/>
<dbReference type="EMBL" id="UINC01125867">
    <property type="protein sequence ID" value="SVD03993.1"/>
    <property type="molecule type" value="Genomic_DNA"/>
</dbReference>
<organism evidence="1">
    <name type="scientific">marine metagenome</name>
    <dbReference type="NCBI Taxonomy" id="408172"/>
    <lineage>
        <taxon>unclassified sequences</taxon>
        <taxon>metagenomes</taxon>
        <taxon>ecological metagenomes</taxon>
    </lineage>
</organism>
<accession>A0A382S2A3</accession>
<evidence type="ECO:0008006" key="2">
    <source>
        <dbReference type="Google" id="ProtNLM"/>
    </source>
</evidence>
<dbReference type="SUPFAM" id="SSF56112">
    <property type="entry name" value="Protein kinase-like (PK-like)"/>
    <property type="match status" value="1"/>
</dbReference>
<dbReference type="PANTHER" id="PTHR12149">
    <property type="entry name" value="FRUCTOSAMINE 3 KINASE-RELATED PROTEIN"/>
    <property type="match status" value="1"/>
</dbReference>
<dbReference type="InterPro" id="IPR016477">
    <property type="entry name" value="Fructo-/Ketosamine-3-kinase"/>
</dbReference>
<protein>
    <recommendedName>
        <fullName evidence="2">Aminoglycoside phosphotransferase domain-containing protein</fullName>
    </recommendedName>
</protein>
<dbReference type="Gene3D" id="3.30.200.20">
    <property type="entry name" value="Phosphorylase Kinase, domain 1"/>
    <property type="match status" value="1"/>
</dbReference>
<dbReference type="Gene3D" id="3.90.1200.10">
    <property type="match status" value="1"/>
</dbReference>
<dbReference type="AlphaFoldDB" id="A0A382S2A3"/>
<dbReference type="InterPro" id="IPR011009">
    <property type="entry name" value="Kinase-like_dom_sf"/>
</dbReference>
<name>A0A382S2A3_9ZZZZ</name>
<evidence type="ECO:0000313" key="1">
    <source>
        <dbReference type="EMBL" id="SVD03993.1"/>
    </source>
</evidence>
<dbReference type="Pfam" id="PF03881">
    <property type="entry name" value="Fructosamin_kin"/>
    <property type="match status" value="1"/>
</dbReference>
<sequence>MQYISTSDWGSVVAVESLQGGSINSVYLLDTDFGPPSLLKTNSKCPKHMFARESEGLYALALAGGLRIPEVYKYGDNWLLMEYIPHSNPASNYWSTLGEGLAQIHLTVEDRFGFPEDNFIGNTIQLNSWTE</sequence>
<gene>
    <name evidence="1" type="ORF">METZ01_LOCUS356847</name>
</gene>